<dbReference type="InterPro" id="IPR036477">
    <property type="entry name" value="Formyl_transf_N_sf"/>
</dbReference>
<dbReference type="Pfam" id="PF00551">
    <property type="entry name" value="Formyl_trans_N"/>
    <property type="match status" value="1"/>
</dbReference>
<dbReference type="AlphaFoldDB" id="A0AA41Z5C0"/>
<dbReference type="EC" id="2.1.2.9" evidence="2 5"/>
<evidence type="ECO:0000256" key="6">
    <source>
        <dbReference type="SAM" id="MobiDB-lite"/>
    </source>
</evidence>
<evidence type="ECO:0000256" key="5">
    <source>
        <dbReference type="HAMAP-Rule" id="MF_00182"/>
    </source>
</evidence>
<gene>
    <name evidence="5 9" type="primary">fmt</name>
    <name evidence="9" type="ORF">NEE01_05920</name>
</gene>
<dbReference type="EMBL" id="JANFAV010000003">
    <property type="protein sequence ID" value="MCW6534322.1"/>
    <property type="molecule type" value="Genomic_DNA"/>
</dbReference>
<dbReference type="CDD" id="cd08646">
    <property type="entry name" value="FMT_core_Met-tRNA-FMT_N"/>
    <property type="match status" value="1"/>
</dbReference>
<keyword evidence="3 5" id="KW-0808">Transferase</keyword>
<evidence type="ECO:0000313" key="9">
    <source>
        <dbReference type="EMBL" id="MCW6534322.1"/>
    </source>
</evidence>
<dbReference type="HAMAP" id="MF_00182">
    <property type="entry name" value="Formyl_trans"/>
    <property type="match status" value="1"/>
</dbReference>
<dbReference type="CDD" id="cd08704">
    <property type="entry name" value="Met_tRNA_FMT_C"/>
    <property type="match status" value="1"/>
</dbReference>
<organism evidence="9 10">
    <name type="scientific">Sphingomonas lycopersici</name>
    <dbReference type="NCBI Taxonomy" id="2951807"/>
    <lineage>
        <taxon>Bacteria</taxon>
        <taxon>Pseudomonadati</taxon>
        <taxon>Pseudomonadota</taxon>
        <taxon>Alphaproteobacteria</taxon>
        <taxon>Sphingomonadales</taxon>
        <taxon>Sphingomonadaceae</taxon>
        <taxon>Sphingomonas</taxon>
    </lineage>
</organism>
<evidence type="ECO:0000256" key="3">
    <source>
        <dbReference type="ARBA" id="ARBA00022679"/>
    </source>
</evidence>
<comment type="catalytic activity">
    <reaction evidence="5">
        <text>L-methionyl-tRNA(fMet) + (6R)-10-formyltetrahydrofolate = N-formyl-L-methionyl-tRNA(fMet) + (6S)-5,6,7,8-tetrahydrofolate + H(+)</text>
        <dbReference type="Rhea" id="RHEA:24380"/>
        <dbReference type="Rhea" id="RHEA-COMP:9952"/>
        <dbReference type="Rhea" id="RHEA-COMP:9953"/>
        <dbReference type="ChEBI" id="CHEBI:15378"/>
        <dbReference type="ChEBI" id="CHEBI:57453"/>
        <dbReference type="ChEBI" id="CHEBI:78530"/>
        <dbReference type="ChEBI" id="CHEBI:78844"/>
        <dbReference type="ChEBI" id="CHEBI:195366"/>
        <dbReference type="EC" id="2.1.2.9"/>
    </reaction>
</comment>
<evidence type="ECO:0000256" key="2">
    <source>
        <dbReference type="ARBA" id="ARBA00012261"/>
    </source>
</evidence>
<dbReference type="Gene3D" id="3.40.50.12230">
    <property type="match status" value="1"/>
</dbReference>
<dbReference type="InterPro" id="IPR041711">
    <property type="entry name" value="Met-tRNA-FMT_N"/>
</dbReference>
<feature type="domain" description="Formyl transferase C-terminal" evidence="8">
    <location>
        <begin position="201"/>
        <end position="315"/>
    </location>
</feature>
<sequence>MRIIFMGTPAFAVPTLDALADAGHTIAAAYSQPPRPGGRRGRELVPSPVQKRAEERGIPVRTPVSLKSPEEQAAFAALDADVAVVAAYGLILPRAVLDAPRLGCLNVHGSLLPRWRGAAPIQRAILAGDAETGVGIMQMEAGLDTGPVRLEGRTPIDGKTAGDLTDELAALGARLMVEVLADFHAYPAVVQPEEGITYAAKIAKEETRLDFAQDAAAVERQIRAFNPPGAWFEVNGERVRVLAATVVPDSVRAELVEALPFLPQKKDGPSPSSGRTGEVLDDQLTIACASGAIRPTLVQRAGRGVMPAQELLRGFAVPPGTFL</sequence>
<comment type="caution">
    <text evidence="9">The sequence shown here is derived from an EMBL/GenBank/DDBJ whole genome shotgun (WGS) entry which is preliminary data.</text>
</comment>
<dbReference type="GO" id="GO:0005829">
    <property type="term" value="C:cytosol"/>
    <property type="evidence" value="ECO:0007669"/>
    <property type="project" value="TreeGrafter"/>
</dbReference>
<comment type="similarity">
    <text evidence="1 5">Belongs to the Fmt family.</text>
</comment>
<dbReference type="InterPro" id="IPR002376">
    <property type="entry name" value="Formyl_transf_N"/>
</dbReference>
<reference evidence="9" key="1">
    <citation type="submission" date="2022-06" db="EMBL/GenBank/DDBJ databases">
        <title>Sphingomonas sp. nov. isolated from rhizosphere soil of tomato.</title>
        <authorList>
            <person name="Dong H."/>
            <person name="Gao R."/>
        </authorList>
    </citation>
    <scope>NUCLEOTIDE SEQUENCE</scope>
    <source>
        <strain evidence="9">MMSM24</strain>
    </source>
</reference>
<dbReference type="Pfam" id="PF02911">
    <property type="entry name" value="Formyl_trans_C"/>
    <property type="match status" value="1"/>
</dbReference>
<dbReference type="SUPFAM" id="SSF50486">
    <property type="entry name" value="FMT C-terminal domain-like"/>
    <property type="match status" value="1"/>
</dbReference>
<dbReference type="RefSeq" id="WP_265268256.1">
    <property type="nucleotide sequence ID" value="NZ_JANFAV010000003.1"/>
</dbReference>
<evidence type="ECO:0000256" key="4">
    <source>
        <dbReference type="ARBA" id="ARBA00022917"/>
    </source>
</evidence>
<keyword evidence="4 5" id="KW-0648">Protein biosynthesis</keyword>
<name>A0AA41Z5C0_9SPHN</name>
<dbReference type="PANTHER" id="PTHR11138">
    <property type="entry name" value="METHIONYL-TRNA FORMYLTRANSFERASE"/>
    <property type="match status" value="1"/>
</dbReference>
<dbReference type="InterPro" id="IPR011034">
    <property type="entry name" value="Formyl_transferase-like_C_sf"/>
</dbReference>
<evidence type="ECO:0000313" key="10">
    <source>
        <dbReference type="Proteomes" id="UP001165565"/>
    </source>
</evidence>
<dbReference type="NCBIfam" id="TIGR00460">
    <property type="entry name" value="fmt"/>
    <property type="match status" value="1"/>
</dbReference>
<dbReference type="Proteomes" id="UP001165565">
    <property type="component" value="Unassembled WGS sequence"/>
</dbReference>
<dbReference type="InterPro" id="IPR005793">
    <property type="entry name" value="Formyl_trans_C"/>
</dbReference>
<feature type="domain" description="Formyl transferase N-terminal" evidence="7">
    <location>
        <begin position="1"/>
        <end position="180"/>
    </location>
</feature>
<evidence type="ECO:0000259" key="8">
    <source>
        <dbReference type="Pfam" id="PF02911"/>
    </source>
</evidence>
<feature type="binding site" evidence="5">
    <location>
        <begin position="110"/>
        <end position="113"/>
    </location>
    <ligand>
        <name>(6S)-5,6,7,8-tetrahydrofolate</name>
        <dbReference type="ChEBI" id="CHEBI:57453"/>
    </ligand>
</feature>
<dbReference type="SUPFAM" id="SSF53328">
    <property type="entry name" value="Formyltransferase"/>
    <property type="match status" value="1"/>
</dbReference>
<dbReference type="InterPro" id="IPR044135">
    <property type="entry name" value="Met-tRNA-FMT_C"/>
</dbReference>
<keyword evidence="10" id="KW-1185">Reference proteome</keyword>
<feature type="region of interest" description="Disordered" evidence="6">
    <location>
        <begin position="29"/>
        <end position="55"/>
    </location>
</feature>
<proteinExistence type="inferred from homology"/>
<dbReference type="InterPro" id="IPR005794">
    <property type="entry name" value="Fmt"/>
</dbReference>
<accession>A0AA41Z5C0</accession>
<comment type="function">
    <text evidence="5">Attaches a formyl group to the free amino group of methionyl-tRNA(fMet). The formyl group appears to play a dual role in the initiator identity of N-formylmethionyl-tRNA by promoting its recognition by IF2 and preventing the misappropriation of this tRNA by the elongation apparatus.</text>
</comment>
<evidence type="ECO:0000259" key="7">
    <source>
        <dbReference type="Pfam" id="PF00551"/>
    </source>
</evidence>
<dbReference type="GO" id="GO:0004479">
    <property type="term" value="F:methionyl-tRNA formyltransferase activity"/>
    <property type="evidence" value="ECO:0007669"/>
    <property type="project" value="UniProtKB-UniRule"/>
</dbReference>
<protein>
    <recommendedName>
        <fullName evidence="2 5">Methionyl-tRNA formyltransferase</fullName>
        <ecNumber evidence="2 5">2.1.2.9</ecNumber>
    </recommendedName>
</protein>
<dbReference type="PANTHER" id="PTHR11138:SF5">
    <property type="entry name" value="METHIONYL-TRNA FORMYLTRANSFERASE, MITOCHONDRIAL"/>
    <property type="match status" value="1"/>
</dbReference>
<evidence type="ECO:0000256" key="1">
    <source>
        <dbReference type="ARBA" id="ARBA00010699"/>
    </source>
</evidence>